<dbReference type="Gene3D" id="1.20.144.10">
    <property type="entry name" value="Phosphatidic acid phosphatase type 2/haloperoxidase"/>
    <property type="match status" value="1"/>
</dbReference>
<keyword evidence="2" id="KW-1133">Transmembrane helix</keyword>
<dbReference type="InterPro" id="IPR036938">
    <property type="entry name" value="PAP2/HPO_sf"/>
</dbReference>
<protein>
    <submittedName>
        <fullName evidence="4">Phosphatase PAP2 family protein</fullName>
    </submittedName>
</protein>
<dbReference type="RefSeq" id="WP_255888634.1">
    <property type="nucleotide sequence ID" value="NZ_JAFMZM010000001.1"/>
</dbReference>
<feature type="transmembrane region" description="Helical" evidence="2">
    <location>
        <begin position="127"/>
        <end position="146"/>
    </location>
</feature>
<evidence type="ECO:0000313" key="4">
    <source>
        <dbReference type="EMBL" id="MFC7360841.1"/>
    </source>
</evidence>
<feature type="domain" description="Phosphatidic acid phosphatase type 2/haloperoxidase" evidence="3">
    <location>
        <begin position="92"/>
        <end position="196"/>
    </location>
</feature>
<dbReference type="Pfam" id="PF01569">
    <property type="entry name" value="PAP2"/>
    <property type="match status" value="1"/>
</dbReference>
<evidence type="ECO:0000313" key="5">
    <source>
        <dbReference type="Proteomes" id="UP001596524"/>
    </source>
</evidence>
<gene>
    <name evidence="4" type="ORF">ACFQO6_11215</name>
</gene>
<dbReference type="SUPFAM" id="SSF48317">
    <property type="entry name" value="Acid phosphatase/Vanadium-dependent haloperoxidase"/>
    <property type="match status" value="1"/>
</dbReference>
<reference evidence="5" key="1">
    <citation type="journal article" date="2019" name="Int. J. Syst. Evol. Microbiol.">
        <title>The Global Catalogue of Microorganisms (GCM) 10K type strain sequencing project: providing services to taxonomists for standard genome sequencing and annotation.</title>
        <authorList>
            <consortium name="The Broad Institute Genomics Platform"/>
            <consortium name="The Broad Institute Genome Sequencing Center for Infectious Disease"/>
            <person name="Wu L."/>
            <person name="Ma J."/>
        </authorList>
    </citation>
    <scope>NUCLEOTIDE SEQUENCE [LARGE SCALE GENOMIC DNA]</scope>
    <source>
        <strain evidence="5">FCH27</strain>
    </source>
</reference>
<evidence type="ECO:0000259" key="3">
    <source>
        <dbReference type="Pfam" id="PF01569"/>
    </source>
</evidence>
<organism evidence="4 5">
    <name type="scientific">Nocardioides astragali</name>
    <dbReference type="NCBI Taxonomy" id="1776736"/>
    <lineage>
        <taxon>Bacteria</taxon>
        <taxon>Bacillati</taxon>
        <taxon>Actinomycetota</taxon>
        <taxon>Actinomycetes</taxon>
        <taxon>Propionibacteriales</taxon>
        <taxon>Nocardioidaceae</taxon>
        <taxon>Nocardioides</taxon>
    </lineage>
</organism>
<feature type="transmembrane region" description="Helical" evidence="2">
    <location>
        <begin position="90"/>
        <end position="107"/>
    </location>
</feature>
<dbReference type="InterPro" id="IPR000326">
    <property type="entry name" value="PAP2/HPO"/>
</dbReference>
<keyword evidence="5" id="KW-1185">Reference proteome</keyword>
<accession>A0ABW2N0I8</accession>
<feature type="region of interest" description="Disordered" evidence="1">
    <location>
        <begin position="197"/>
        <end position="216"/>
    </location>
</feature>
<keyword evidence="2" id="KW-0812">Transmembrane</keyword>
<feature type="transmembrane region" description="Helical" evidence="2">
    <location>
        <begin position="153"/>
        <end position="174"/>
    </location>
</feature>
<keyword evidence="2" id="KW-0472">Membrane</keyword>
<evidence type="ECO:0000256" key="1">
    <source>
        <dbReference type="SAM" id="MobiDB-lite"/>
    </source>
</evidence>
<name>A0ABW2N0I8_9ACTN</name>
<feature type="compositionally biased region" description="Basic and acidic residues" evidence="1">
    <location>
        <begin position="207"/>
        <end position="216"/>
    </location>
</feature>
<proteinExistence type="predicted"/>
<comment type="caution">
    <text evidence="4">The sequence shown here is derived from an EMBL/GenBank/DDBJ whole genome shotgun (WGS) entry which is preliminary data.</text>
</comment>
<sequence length="216" mass="22500">MIRSGESRRAVASACAAGVGFVVLTMLVATGASETVDVATREAFRPDDVWGTAQAVTRPVIDGLEPRRAFALLALIAVATGFARHSWHPVATAALAIGTTSAATLVTKHAVGRPDPHLDLYSGGSYPSGHIVADLVSAGCILLLFVTRTRWWMWLLLVLPLGATMALAMLFTAAHWLTDVIGGGLLSVVVLALLSTSPARPGSPPDGRTEARLANG</sequence>
<dbReference type="EMBL" id="JBHTCH010000014">
    <property type="protein sequence ID" value="MFC7360841.1"/>
    <property type="molecule type" value="Genomic_DNA"/>
</dbReference>
<feature type="transmembrane region" description="Helical" evidence="2">
    <location>
        <begin position="12"/>
        <end position="32"/>
    </location>
</feature>
<dbReference type="Proteomes" id="UP001596524">
    <property type="component" value="Unassembled WGS sequence"/>
</dbReference>
<feature type="transmembrane region" description="Helical" evidence="2">
    <location>
        <begin position="180"/>
        <end position="199"/>
    </location>
</feature>
<evidence type="ECO:0000256" key="2">
    <source>
        <dbReference type="SAM" id="Phobius"/>
    </source>
</evidence>